<feature type="compositionally biased region" description="Polar residues" evidence="1">
    <location>
        <begin position="1"/>
        <end position="22"/>
    </location>
</feature>
<dbReference type="InterPro" id="IPR024857">
    <property type="entry name" value="Cappuccino"/>
</dbReference>
<protein>
    <submittedName>
        <fullName evidence="2">Biogenesis of lysosome-related organelles complex 1 subunit 4-like</fullName>
    </submittedName>
</protein>
<accession>A0ABR0Z395</accession>
<dbReference type="PANTHER" id="PTHR16230">
    <property type="entry name" value="CAPPUCCINO"/>
    <property type="match status" value="1"/>
</dbReference>
<organism evidence="2 3">
    <name type="scientific">Huso huso</name>
    <name type="common">Beluga</name>
    <name type="synonym">Acipenser huso</name>
    <dbReference type="NCBI Taxonomy" id="61971"/>
    <lineage>
        <taxon>Eukaryota</taxon>
        <taxon>Metazoa</taxon>
        <taxon>Chordata</taxon>
        <taxon>Craniata</taxon>
        <taxon>Vertebrata</taxon>
        <taxon>Euteleostomi</taxon>
        <taxon>Actinopterygii</taxon>
        <taxon>Chondrostei</taxon>
        <taxon>Acipenseriformes</taxon>
        <taxon>Acipenseridae</taxon>
        <taxon>Huso</taxon>
    </lineage>
</organism>
<name>A0ABR0Z395_HUSHU</name>
<sequence length="203" mass="22765">MENSVDSSKTWAETSNAETQGQVIEKGRGEIAPAATAEDTNKDQLVGGCDEEFCVYLTTDASKEVTGLRDSVDEMLTRLDEFCGMLDMIRKDSSEILDQHVPYITMKTAEMKNVYAKIDKIEAFVQMVGTSTVFLEEELLQAEKEHRGLPKTVRKILQTFRAPAVLKKHESATRTPYELPVLFRTEEFFTAEPGSADMKKPNS</sequence>
<evidence type="ECO:0000256" key="1">
    <source>
        <dbReference type="SAM" id="MobiDB-lite"/>
    </source>
</evidence>
<comment type="caution">
    <text evidence="2">The sequence shown here is derived from an EMBL/GenBank/DDBJ whole genome shotgun (WGS) entry which is preliminary data.</text>
</comment>
<dbReference type="EMBL" id="JAHFZB010000018">
    <property type="protein sequence ID" value="KAK6479300.1"/>
    <property type="molecule type" value="Genomic_DNA"/>
</dbReference>
<reference evidence="2 3" key="1">
    <citation type="submission" date="2021-05" db="EMBL/GenBank/DDBJ databases">
        <authorList>
            <person name="Zahm M."/>
            <person name="Klopp C."/>
            <person name="Cabau C."/>
            <person name="Kuhl H."/>
            <person name="Suciu R."/>
            <person name="Ciorpac M."/>
            <person name="Holostenco D."/>
            <person name="Gessner J."/>
            <person name="Wuertz S."/>
            <person name="Hohne C."/>
            <person name="Stock M."/>
            <person name="Gislard M."/>
            <person name="Lluch J."/>
            <person name="Milhes M."/>
            <person name="Lampietro C."/>
            <person name="Lopez Roques C."/>
            <person name="Donnadieu C."/>
            <person name="Du K."/>
            <person name="Schartl M."/>
            <person name="Guiguen Y."/>
        </authorList>
    </citation>
    <scope>NUCLEOTIDE SEQUENCE [LARGE SCALE GENOMIC DNA]</scope>
    <source>
        <strain evidence="2">Hh-F2</strain>
        <tissue evidence="2">Blood</tissue>
    </source>
</reference>
<dbReference type="Proteomes" id="UP001369086">
    <property type="component" value="Unassembled WGS sequence"/>
</dbReference>
<feature type="region of interest" description="Disordered" evidence="1">
    <location>
        <begin position="1"/>
        <end position="40"/>
    </location>
</feature>
<proteinExistence type="predicted"/>
<evidence type="ECO:0000313" key="2">
    <source>
        <dbReference type="EMBL" id="KAK6479300.1"/>
    </source>
</evidence>
<gene>
    <name evidence="2" type="ORF">HHUSO_G20012</name>
</gene>
<evidence type="ECO:0000313" key="3">
    <source>
        <dbReference type="Proteomes" id="UP001369086"/>
    </source>
</evidence>
<dbReference type="PANTHER" id="PTHR16230:SF5">
    <property type="entry name" value="BREAST CARCINOMA-AMPLIFIED SEQUENCE 4"/>
    <property type="match status" value="1"/>
</dbReference>
<keyword evidence="3" id="KW-1185">Reference proteome</keyword>